<protein>
    <submittedName>
        <fullName evidence="1">Uncharacterized protein</fullName>
    </submittedName>
</protein>
<reference evidence="1 2" key="1">
    <citation type="journal article" date="2022" name="DNA Res.">
        <title>Chromosomal-level genome assembly of the orchid tree Bauhinia variegata (Leguminosae; Cercidoideae) supports the allotetraploid origin hypothesis of Bauhinia.</title>
        <authorList>
            <person name="Zhong Y."/>
            <person name="Chen Y."/>
            <person name="Zheng D."/>
            <person name="Pang J."/>
            <person name="Liu Y."/>
            <person name="Luo S."/>
            <person name="Meng S."/>
            <person name="Qian L."/>
            <person name="Wei D."/>
            <person name="Dai S."/>
            <person name="Zhou R."/>
        </authorList>
    </citation>
    <scope>NUCLEOTIDE SEQUENCE [LARGE SCALE GENOMIC DNA]</scope>
    <source>
        <strain evidence="1">BV-YZ2020</strain>
    </source>
</reference>
<sequence>MNLASTLLDKLVGVIDILKLLKLRSEDASAVPWTNTSGRQIFEDFFFLFTGSVLKSTYNLCTSYETSSFSLVHAMICFPGICWS</sequence>
<dbReference type="Proteomes" id="UP000828941">
    <property type="component" value="Chromosome 9"/>
</dbReference>
<comment type="caution">
    <text evidence="1">The sequence shown here is derived from an EMBL/GenBank/DDBJ whole genome shotgun (WGS) entry which is preliminary data.</text>
</comment>
<keyword evidence="2" id="KW-1185">Reference proteome</keyword>
<evidence type="ECO:0000313" key="1">
    <source>
        <dbReference type="EMBL" id="KAI4323770.1"/>
    </source>
</evidence>
<accession>A0ACB9MI30</accession>
<name>A0ACB9MI30_BAUVA</name>
<evidence type="ECO:0000313" key="2">
    <source>
        <dbReference type="Proteomes" id="UP000828941"/>
    </source>
</evidence>
<organism evidence="1 2">
    <name type="scientific">Bauhinia variegata</name>
    <name type="common">Purple orchid tree</name>
    <name type="synonym">Phanera variegata</name>
    <dbReference type="NCBI Taxonomy" id="167791"/>
    <lineage>
        <taxon>Eukaryota</taxon>
        <taxon>Viridiplantae</taxon>
        <taxon>Streptophyta</taxon>
        <taxon>Embryophyta</taxon>
        <taxon>Tracheophyta</taxon>
        <taxon>Spermatophyta</taxon>
        <taxon>Magnoliopsida</taxon>
        <taxon>eudicotyledons</taxon>
        <taxon>Gunneridae</taxon>
        <taxon>Pentapetalae</taxon>
        <taxon>rosids</taxon>
        <taxon>fabids</taxon>
        <taxon>Fabales</taxon>
        <taxon>Fabaceae</taxon>
        <taxon>Cercidoideae</taxon>
        <taxon>Cercideae</taxon>
        <taxon>Bauhiniinae</taxon>
        <taxon>Bauhinia</taxon>
    </lineage>
</organism>
<gene>
    <name evidence="1" type="ORF">L6164_023350</name>
</gene>
<dbReference type="EMBL" id="CM039434">
    <property type="protein sequence ID" value="KAI4323770.1"/>
    <property type="molecule type" value="Genomic_DNA"/>
</dbReference>
<proteinExistence type="predicted"/>